<keyword evidence="2" id="KW-1185">Reference proteome</keyword>
<gene>
    <name evidence="1" type="ORF">SASPL_105239</name>
</gene>
<reference evidence="1" key="1">
    <citation type="submission" date="2018-01" db="EMBL/GenBank/DDBJ databases">
        <authorList>
            <person name="Mao J.F."/>
        </authorList>
    </citation>
    <scope>NUCLEOTIDE SEQUENCE</scope>
    <source>
        <strain evidence="1">Huo1</strain>
        <tissue evidence="1">Leaf</tissue>
    </source>
</reference>
<protein>
    <submittedName>
        <fullName evidence="1">Uncharacterized protein</fullName>
    </submittedName>
</protein>
<reference evidence="1" key="2">
    <citation type="submission" date="2020-08" db="EMBL/GenBank/DDBJ databases">
        <title>Plant Genome Project.</title>
        <authorList>
            <person name="Zhang R.-G."/>
        </authorList>
    </citation>
    <scope>NUCLEOTIDE SEQUENCE</scope>
    <source>
        <strain evidence="1">Huo1</strain>
        <tissue evidence="1">Leaf</tissue>
    </source>
</reference>
<dbReference type="AlphaFoldDB" id="A0A8X8YKQ0"/>
<dbReference type="Proteomes" id="UP000298416">
    <property type="component" value="Unassembled WGS sequence"/>
</dbReference>
<name>A0A8X8YKQ0_SALSN</name>
<evidence type="ECO:0000313" key="2">
    <source>
        <dbReference type="Proteomes" id="UP000298416"/>
    </source>
</evidence>
<dbReference type="EMBL" id="PNBA02000002">
    <property type="protein sequence ID" value="KAG6433624.1"/>
    <property type="molecule type" value="Genomic_DNA"/>
</dbReference>
<organism evidence="1">
    <name type="scientific">Salvia splendens</name>
    <name type="common">Scarlet sage</name>
    <dbReference type="NCBI Taxonomy" id="180675"/>
    <lineage>
        <taxon>Eukaryota</taxon>
        <taxon>Viridiplantae</taxon>
        <taxon>Streptophyta</taxon>
        <taxon>Embryophyta</taxon>
        <taxon>Tracheophyta</taxon>
        <taxon>Spermatophyta</taxon>
        <taxon>Magnoliopsida</taxon>
        <taxon>eudicotyledons</taxon>
        <taxon>Gunneridae</taxon>
        <taxon>Pentapetalae</taxon>
        <taxon>asterids</taxon>
        <taxon>lamiids</taxon>
        <taxon>Lamiales</taxon>
        <taxon>Lamiaceae</taxon>
        <taxon>Nepetoideae</taxon>
        <taxon>Mentheae</taxon>
        <taxon>Salviinae</taxon>
        <taxon>Salvia</taxon>
        <taxon>Salvia subgen. Calosphace</taxon>
        <taxon>core Calosphace</taxon>
    </lineage>
</organism>
<evidence type="ECO:0000313" key="1">
    <source>
        <dbReference type="EMBL" id="KAG6433624.1"/>
    </source>
</evidence>
<sequence>MEEGNGVDHIARITEELLSLILSQFENLKHLCGYSLVSKPFALAIYELKYVQLTLPSTESADEICELIPKLAGFTSEEMNEFIKSSPIKELGLLSFLRNFRELRSISLDFTCPRCICSSSLLKVRVKFSSGRAMVELFLELPAFVHEEASSSDDEDSNDALTGTGMRLSLDVAVFGYLCCVYSEKVTLCLRVDELDPDSGALDGDDGCSSDLGLYSFKFA</sequence>
<comment type="caution">
    <text evidence="1">The sequence shown here is derived from an EMBL/GenBank/DDBJ whole genome shotgun (WGS) entry which is preliminary data.</text>
</comment>
<proteinExistence type="predicted"/>
<accession>A0A8X8YKQ0</accession>